<feature type="transmembrane region" description="Helical" evidence="7">
    <location>
        <begin position="125"/>
        <end position="144"/>
    </location>
</feature>
<proteinExistence type="inferred from homology"/>
<dbReference type="PANTHER" id="PTHR43386:SF25">
    <property type="entry name" value="PEPTIDE ABC TRANSPORTER PERMEASE PROTEIN"/>
    <property type="match status" value="1"/>
</dbReference>
<name>A0ABN3W395_9ACTN</name>
<evidence type="ECO:0000313" key="10">
    <source>
        <dbReference type="Proteomes" id="UP001500831"/>
    </source>
</evidence>
<comment type="similarity">
    <text evidence="7">Belongs to the binding-protein-dependent transport system permease family.</text>
</comment>
<keyword evidence="2 7" id="KW-0813">Transport</keyword>
<comment type="caution">
    <text evidence="9">The sequence shown here is derived from an EMBL/GenBank/DDBJ whole genome shotgun (WGS) entry which is preliminary data.</text>
</comment>
<evidence type="ECO:0000256" key="5">
    <source>
        <dbReference type="ARBA" id="ARBA00022989"/>
    </source>
</evidence>
<accession>A0ABN3W395</accession>
<evidence type="ECO:0000256" key="6">
    <source>
        <dbReference type="ARBA" id="ARBA00023136"/>
    </source>
</evidence>
<dbReference type="InterPro" id="IPR000515">
    <property type="entry name" value="MetI-like"/>
</dbReference>
<dbReference type="InterPro" id="IPR050366">
    <property type="entry name" value="BP-dependent_transpt_permease"/>
</dbReference>
<reference evidence="9 10" key="1">
    <citation type="journal article" date="2019" name="Int. J. Syst. Evol. Microbiol.">
        <title>The Global Catalogue of Microorganisms (GCM) 10K type strain sequencing project: providing services to taxonomists for standard genome sequencing and annotation.</title>
        <authorList>
            <consortium name="The Broad Institute Genomics Platform"/>
            <consortium name="The Broad Institute Genome Sequencing Center for Infectious Disease"/>
            <person name="Wu L."/>
            <person name="Ma J."/>
        </authorList>
    </citation>
    <scope>NUCLEOTIDE SEQUENCE [LARGE SCALE GENOMIC DNA]</scope>
    <source>
        <strain evidence="9 10">JCM 6242</strain>
    </source>
</reference>
<keyword evidence="4 7" id="KW-0812">Transmembrane</keyword>
<evidence type="ECO:0000256" key="1">
    <source>
        <dbReference type="ARBA" id="ARBA00004651"/>
    </source>
</evidence>
<dbReference type="SUPFAM" id="SSF161098">
    <property type="entry name" value="MetI-like"/>
    <property type="match status" value="1"/>
</dbReference>
<evidence type="ECO:0000256" key="3">
    <source>
        <dbReference type="ARBA" id="ARBA00022475"/>
    </source>
</evidence>
<dbReference type="CDD" id="cd06261">
    <property type="entry name" value="TM_PBP2"/>
    <property type="match status" value="1"/>
</dbReference>
<protein>
    <submittedName>
        <fullName evidence="9">ABC transporter permease</fullName>
    </submittedName>
</protein>
<evidence type="ECO:0000313" key="9">
    <source>
        <dbReference type="EMBL" id="GAA2891182.1"/>
    </source>
</evidence>
<feature type="transmembrane region" description="Helical" evidence="7">
    <location>
        <begin position="28"/>
        <end position="52"/>
    </location>
</feature>
<organism evidence="9 10">
    <name type="scientific">Streptosporangium fragile</name>
    <dbReference type="NCBI Taxonomy" id="46186"/>
    <lineage>
        <taxon>Bacteria</taxon>
        <taxon>Bacillati</taxon>
        <taxon>Actinomycetota</taxon>
        <taxon>Actinomycetes</taxon>
        <taxon>Streptosporangiales</taxon>
        <taxon>Streptosporangiaceae</taxon>
        <taxon>Streptosporangium</taxon>
    </lineage>
</organism>
<keyword evidence="6 7" id="KW-0472">Membrane</keyword>
<dbReference type="InterPro" id="IPR035906">
    <property type="entry name" value="MetI-like_sf"/>
</dbReference>
<dbReference type="PROSITE" id="PS50928">
    <property type="entry name" value="ABC_TM1"/>
    <property type="match status" value="1"/>
</dbReference>
<feature type="transmembrane region" description="Helical" evidence="7">
    <location>
        <begin position="88"/>
        <end position="113"/>
    </location>
</feature>
<dbReference type="Gene3D" id="1.10.3720.10">
    <property type="entry name" value="MetI-like"/>
    <property type="match status" value="1"/>
</dbReference>
<dbReference type="EMBL" id="BAAAVI010000047">
    <property type="protein sequence ID" value="GAA2891182.1"/>
    <property type="molecule type" value="Genomic_DNA"/>
</dbReference>
<comment type="subcellular location">
    <subcellularLocation>
        <location evidence="1 7">Cell membrane</location>
        <topology evidence="1 7">Multi-pass membrane protein</topology>
    </subcellularLocation>
</comment>
<dbReference type="Pfam" id="PF00528">
    <property type="entry name" value="BPD_transp_1"/>
    <property type="match status" value="1"/>
</dbReference>
<keyword evidence="10" id="KW-1185">Reference proteome</keyword>
<feature type="domain" description="ABC transmembrane type-1" evidence="8">
    <location>
        <begin position="85"/>
        <end position="275"/>
    </location>
</feature>
<evidence type="ECO:0000259" key="8">
    <source>
        <dbReference type="PROSITE" id="PS50928"/>
    </source>
</evidence>
<sequence>MRPVPGPGGRRGVGPVPGRGGRRGVGPVLRWGLGGVLLGVPAVIALAGPLLVGEPSPRGVSFSQGPFLGTDFVGRDVGEQVLLGGRTVVTVALTATALAYLVGTPLGVLAAMTRRRWLDELLMRPLDLLLAIPSLLLLILLAATVPPGPLTLIAIVAVISAPEVARISRAAALEIAARPAMEAMRLQGETWWRRAIGYVGRSMLRTLLADLGVRVVGALYLVATAGFLGVGVPPDASDWAVMVDRNRTGMFLQPWAVVVPALLVVMLAVGLNLLFDGAQRRRGEAR</sequence>
<gene>
    <name evidence="9" type="ORF">GCM10010517_55460</name>
</gene>
<evidence type="ECO:0000256" key="7">
    <source>
        <dbReference type="RuleBase" id="RU363032"/>
    </source>
</evidence>
<keyword evidence="5 7" id="KW-1133">Transmembrane helix</keyword>
<feature type="transmembrane region" description="Helical" evidence="7">
    <location>
        <begin position="211"/>
        <end position="232"/>
    </location>
</feature>
<keyword evidence="3" id="KW-1003">Cell membrane</keyword>
<feature type="transmembrane region" description="Helical" evidence="7">
    <location>
        <begin position="252"/>
        <end position="275"/>
    </location>
</feature>
<evidence type="ECO:0000256" key="4">
    <source>
        <dbReference type="ARBA" id="ARBA00022692"/>
    </source>
</evidence>
<dbReference type="PANTHER" id="PTHR43386">
    <property type="entry name" value="OLIGOPEPTIDE TRANSPORT SYSTEM PERMEASE PROTEIN APPC"/>
    <property type="match status" value="1"/>
</dbReference>
<evidence type="ECO:0000256" key="2">
    <source>
        <dbReference type="ARBA" id="ARBA00022448"/>
    </source>
</evidence>
<dbReference type="Proteomes" id="UP001500831">
    <property type="component" value="Unassembled WGS sequence"/>
</dbReference>